<proteinExistence type="predicted"/>
<accession>A0A8A1MDL1</accession>
<sequence>MKYTRYFELGFWPGQPDHGYPAPGMPKKPLSDARIPRQKDARSVVFGSCAVQFSCRIARVRVGVQNKNCSLRNSGLGRHQKQRIVLQKESLMDNRENGTGVKRYPDAMSGGN</sequence>
<feature type="region of interest" description="Disordered" evidence="1">
    <location>
        <begin position="92"/>
        <end position="112"/>
    </location>
</feature>
<gene>
    <name evidence="2" type="ORF">I7I51_00327</name>
</gene>
<protein>
    <submittedName>
        <fullName evidence="2">Uncharacterized protein</fullName>
    </submittedName>
</protein>
<dbReference type="Proteomes" id="UP000663671">
    <property type="component" value="Chromosome 1"/>
</dbReference>
<evidence type="ECO:0000313" key="3">
    <source>
        <dbReference type="Proteomes" id="UP000663671"/>
    </source>
</evidence>
<name>A0A8A1MDL1_AJECA</name>
<dbReference type="VEuPathDB" id="FungiDB:I7I51_00327"/>
<evidence type="ECO:0000313" key="2">
    <source>
        <dbReference type="EMBL" id="QSS63270.1"/>
    </source>
</evidence>
<organism evidence="2 3">
    <name type="scientific">Ajellomyces capsulatus</name>
    <name type="common">Darling's disease fungus</name>
    <name type="synonym">Histoplasma capsulatum</name>
    <dbReference type="NCBI Taxonomy" id="5037"/>
    <lineage>
        <taxon>Eukaryota</taxon>
        <taxon>Fungi</taxon>
        <taxon>Dikarya</taxon>
        <taxon>Ascomycota</taxon>
        <taxon>Pezizomycotina</taxon>
        <taxon>Eurotiomycetes</taxon>
        <taxon>Eurotiomycetidae</taxon>
        <taxon>Onygenales</taxon>
        <taxon>Ajellomycetaceae</taxon>
        <taxon>Histoplasma</taxon>
    </lineage>
</organism>
<evidence type="ECO:0000256" key="1">
    <source>
        <dbReference type="SAM" id="MobiDB-lite"/>
    </source>
</evidence>
<dbReference type="AlphaFoldDB" id="A0A8A1MDL1"/>
<reference evidence="2" key="1">
    <citation type="submission" date="2021-01" db="EMBL/GenBank/DDBJ databases">
        <title>Chromosome-level genome assembly of a human fungal pathogen reveals clustering of transcriptionally co-regulated genes.</title>
        <authorList>
            <person name="Voorhies M."/>
            <person name="Cohen S."/>
            <person name="Shea T.P."/>
            <person name="Petrus S."/>
            <person name="Munoz J.F."/>
            <person name="Poplawski S."/>
            <person name="Goldman W.E."/>
            <person name="Michael T."/>
            <person name="Cuomo C.A."/>
            <person name="Sil A."/>
            <person name="Beyhan S."/>
        </authorList>
    </citation>
    <scope>NUCLEOTIDE SEQUENCE</scope>
    <source>
        <strain evidence="2">WU24</strain>
    </source>
</reference>
<dbReference type="EMBL" id="CP069114">
    <property type="protein sequence ID" value="QSS63270.1"/>
    <property type="molecule type" value="Genomic_DNA"/>
</dbReference>